<proteinExistence type="predicted"/>
<dbReference type="RefSeq" id="WP_183295280.1">
    <property type="nucleotide sequence ID" value="NZ_JACHVX010000002.1"/>
</dbReference>
<evidence type="ECO:0000256" key="1">
    <source>
        <dbReference type="SAM" id="MobiDB-lite"/>
    </source>
</evidence>
<accession>A0A7W4UDR7</accession>
<protein>
    <submittedName>
        <fullName evidence="2">Uncharacterized protein</fullName>
    </submittedName>
</protein>
<dbReference type="Proteomes" id="UP000518206">
    <property type="component" value="Unassembled WGS sequence"/>
</dbReference>
<dbReference type="AlphaFoldDB" id="A0A7W4UDR7"/>
<comment type="caution">
    <text evidence="2">The sequence shown here is derived from an EMBL/GenBank/DDBJ whole genome shotgun (WGS) entry which is preliminary data.</text>
</comment>
<organism evidence="2 3">
    <name type="scientific">Cellulomonas cellasea</name>
    <dbReference type="NCBI Taxonomy" id="43670"/>
    <lineage>
        <taxon>Bacteria</taxon>
        <taxon>Bacillati</taxon>
        <taxon>Actinomycetota</taxon>
        <taxon>Actinomycetes</taxon>
        <taxon>Micrococcales</taxon>
        <taxon>Cellulomonadaceae</taxon>
        <taxon>Cellulomonas</taxon>
    </lineage>
</organism>
<feature type="region of interest" description="Disordered" evidence="1">
    <location>
        <begin position="108"/>
        <end position="131"/>
    </location>
</feature>
<sequence>MTEREVTERATVESGDVYDDPSEDALLLLLEDIEDGREAFVIVERLADASGQTYAQSTRADDGRYVVEHRAGAPRRHFHVVVDDVRAAHALLTAWTFDLPGWREAGWSPGFAPSGLSPGRARASRGSAGSS</sequence>
<reference evidence="2 3" key="2">
    <citation type="submission" date="2020-08" db="EMBL/GenBank/DDBJ databases">
        <authorList>
            <person name="Partida-Martinez L."/>
            <person name="Huntemann M."/>
            <person name="Clum A."/>
            <person name="Wang J."/>
            <person name="Palaniappan K."/>
            <person name="Ritter S."/>
            <person name="Chen I.-M."/>
            <person name="Stamatis D."/>
            <person name="Reddy T."/>
            <person name="O'Malley R."/>
            <person name="Daum C."/>
            <person name="Shapiro N."/>
            <person name="Ivanova N."/>
            <person name="Kyrpides N."/>
            <person name="Woyke T."/>
        </authorList>
    </citation>
    <scope>NUCLEOTIDE SEQUENCE [LARGE SCALE GENOMIC DNA]</scope>
    <source>
        <strain evidence="2 3">RAS26</strain>
    </source>
</reference>
<reference evidence="2 3" key="1">
    <citation type="submission" date="2020-08" db="EMBL/GenBank/DDBJ databases">
        <title>The Agave Microbiome: Exploring the role of microbial communities in plant adaptations to desert environments.</title>
        <authorList>
            <person name="Partida-Martinez L.P."/>
        </authorList>
    </citation>
    <scope>NUCLEOTIDE SEQUENCE [LARGE SCALE GENOMIC DNA]</scope>
    <source>
        <strain evidence="2 3">RAS26</strain>
    </source>
</reference>
<name>A0A7W4UDR7_9CELL</name>
<dbReference type="EMBL" id="JACHVX010000002">
    <property type="protein sequence ID" value="MBB2922306.1"/>
    <property type="molecule type" value="Genomic_DNA"/>
</dbReference>
<evidence type="ECO:0000313" key="3">
    <source>
        <dbReference type="Proteomes" id="UP000518206"/>
    </source>
</evidence>
<gene>
    <name evidence="2" type="ORF">FHR80_001218</name>
</gene>
<evidence type="ECO:0000313" key="2">
    <source>
        <dbReference type="EMBL" id="MBB2922306.1"/>
    </source>
</evidence>
<feature type="compositionally biased region" description="Low complexity" evidence="1">
    <location>
        <begin position="114"/>
        <end position="131"/>
    </location>
</feature>